<proteinExistence type="predicted"/>
<reference evidence="1 2" key="1">
    <citation type="journal article" date="2022" name="Genome Biol. Evol.">
        <title>The Spruce Budworm Genome: Reconstructing the Evolutionary History of Antifreeze Proteins.</title>
        <authorList>
            <person name="Beliveau C."/>
            <person name="Gagne P."/>
            <person name="Picq S."/>
            <person name="Vernygora O."/>
            <person name="Keeling C.I."/>
            <person name="Pinkney K."/>
            <person name="Doucet D."/>
            <person name="Wen F."/>
            <person name="Johnston J.S."/>
            <person name="Maaroufi H."/>
            <person name="Boyle B."/>
            <person name="Laroche J."/>
            <person name="Dewar K."/>
            <person name="Juretic N."/>
            <person name="Blackburn G."/>
            <person name="Nisole A."/>
            <person name="Brunet B."/>
            <person name="Brandao M."/>
            <person name="Lumley L."/>
            <person name="Duan J."/>
            <person name="Quan G."/>
            <person name="Lucarotti C.J."/>
            <person name="Roe A.D."/>
            <person name="Sperling F.A.H."/>
            <person name="Levesque R.C."/>
            <person name="Cusson M."/>
        </authorList>
    </citation>
    <scope>NUCLEOTIDE SEQUENCE [LARGE SCALE GENOMIC DNA]</scope>
    <source>
        <strain evidence="1">Glfc:IPQL:Cfum</strain>
    </source>
</reference>
<accession>A0ACC0K4H3</accession>
<gene>
    <name evidence="1" type="ORF">MSG28_015874</name>
</gene>
<evidence type="ECO:0000313" key="1">
    <source>
        <dbReference type="EMBL" id="KAI8431329.1"/>
    </source>
</evidence>
<dbReference type="Proteomes" id="UP001064048">
    <property type="component" value="Chromosome 30"/>
</dbReference>
<keyword evidence="2" id="KW-1185">Reference proteome</keyword>
<protein>
    <submittedName>
        <fullName evidence="1">Uncharacterized protein</fullName>
    </submittedName>
</protein>
<comment type="caution">
    <text evidence="1">The sequence shown here is derived from an EMBL/GenBank/DDBJ whole genome shotgun (WGS) entry which is preliminary data.</text>
</comment>
<sequence length="744" mass="83675">MQVYVCVICKVVKPPLYVLTVEHRQMFEAIVSSAVNIAKLKKCRLLACVDCQRLMQTVLIFQQTALVGVRHLLNLLSRVEQKSVTGPDPLQMRIKKEMEETANGSLIEIEVEPEQVATRSEVSMDLKLEADDSTDSAGTAGSPAAARNKVPAQAQSGTPPVARVVKLMKIGVLPHQLATLLQQTENLPKLVPIMPKLVPKPTLAGKITGTPGKTTGTPRKTTGMPGRPAGTPGKTTAMPGKPADTQAHKQLKPAKEPNPWYIYVLKNNEVLEELEATRKSKEYAEAAFRCEPCVRTFASAAILKDHAKLHLPSAGPLSCDVCSLRAATEPKLRAHRSLHSTRYRCCLCDYSTPHKHMIEIHACDPEKLQEIAKELKSRRRRPYRYPKPVRCDLCFSRFSDEAALAGHVARLHTEPPLPAKCKVCGKMFKNKYILRGHSYIHKYEGLDALRPELCCKECKIPFSSQGALRTHLASLKHSNKDGWKFECDYCHNKCPNKTAMTLHIKLVHTKQDSAPAHKAKTTQAWFGRQKIDFIKHEDWPSSSPNLNPLDFKIWQVLEGKELNFKCSQCPRAYVTAGRLLRHEAAHAPGGRPRTHVCDQCGKAFMDKGTLRQHMNIHYGLRPYKCKLCPATFSFSGAVYTHTRLKHHKIKKEWKKKGQKKKKKSWKDKTTLQEHLGKHSDVRPYACPLCPATFKYKAALFTHNRLKHLKLKGNWKKKKKGKQEKKKQKDNAESPGNAIELQIGS</sequence>
<organism evidence="1 2">
    <name type="scientific">Choristoneura fumiferana</name>
    <name type="common">Spruce budworm moth</name>
    <name type="synonym">Archips fumiferana</name>
    <dbReference type="NCBI Taxonomy" id="7141"/>
    <lineage>
        <taxon>Eukaryota</taxon>
        <taxon>Metazoa</taxon>
        <taxon>Ecdysozoa</taxon>
        <taxon>Arthropoda</taxon>
        <taxon>Hexapoda</taxon>
        <taxon>Insecta</taxon>
        <taxon>Pterygota</taxon>
        <taxon>Neoptera</taxon>
        <taxon>Endopterygota</taxon>
        <taxon>Lepidoptera</taxon>
        <taxon>Glossata</taxon>
        <taxon>Ditrysia</taxon>
        <taxon>Tortricoidea</taxon>
        <taxon>Tortricidae</taxon>
        <taxon>Tortricinae</taxon>
        <taxon>Choristoneura</taxon>
    </lineage>
</organism>
<name>A0ACC0K4H3_CHOFU</name>
<dbReference type="EMBL" id="CM046130">
    <property type="protein sequence ID" value="KAI8431329.1"/>
    <property type="molecule type" value="Genomic_DNA"/>
</dbReference>
<evidence type="ECO:0000313" key="2">
    <source>
        <dbReference type="Proteomes" id="UP001064048"/>
    </source>
</evidence>